<dbReference type="Pfam" id="PF07549">
    <property type="entry name" value="Sec_GG"/>
    <property type="match status" value="2"/>
</dbReference>
<dbReference type="NCBIfam" id="TIGR00916">
    <property type="entry name" value="2A0604s01"/>
    <property type="match status" value="1"/>
</dbReference>
<evidence type="ECO:0000256" key="5">
    <source>
        <dbReference type="ARBA" id="ARBA00022927"/>
    </source>
</evidence>
<dbReference type="InterPro" id="IPR055344">
    <property type="entry name" value="SecD_SecF_C_bact"/>
</dbReference>
<comment type="subunit">
    <text evidence="9">Forms a complex with SecF. Part of the essential Sec protein translocation apparatus which comprises SecA, SecYEG and auxiliary proteins SecDF. Other proteins may also be involved.</text>
</comment>
<feature type="transmembrane region" description="Helical" evidence="9">
    <location>
        <begin position="615"/>
        <end position="636"/>
    </location>
</feature>
<gene>
    <name evidence="9" type="primary">secD</name>
    <name evidence="10" type="synonym">secF</name>
    <name evidence="15" type="ORF">EV199_5242</name>
</gene>
<evidence type="ECO:0000259" key="12">
    <source>
        <dbReference type="Pfam" id="PF02355"/>
    </source>
</evidence>
<feature type="transmembrane region" description="Helical" evidence="9">
    <location>
        <begin position="544"/>
        <end position="566"/>
    </location>
</feature>
<evidence type="ECO:0000259" key="14">
    <source>
        <dbReference type="Pfam" id="PF22599"/>
    </source>
</evidence>
<feature type="transmembrane region" description="Helical" evidence="9">
    <location>
        <begin position="966"/>
        <end position="990"/>
    </location>
</feature>
<name>A0A4Q7MJW6_9BACT</name>
<evidence type="ECO:0000256" key="3">
    <source>
        <dbReference type="ARBA" id="ARBA00022475"/>
    </source>
</evidence>
<evidence type="ECO:0000259" key="13">
    <source>
        <dbReference type="Pfam" id="PF21760"/>
    </source>
</evidence>
<dbReference type="NCBIfam" id="TIGR01129">
    <property type="entry name" value="secD"/>
    <property type="match status" value="1"/>
</dbReference>
<evidence type="ECO:0000313" key="16">
    <source>
        <dbReference type="Proteomes" id="UP000293874"/>
    </source>
</evidence>
<dbReference type="Gene3D" id="1.20.1640.10">
    <property type="entry name" value="Multidrug efflux transporter AcrB transmembrane domain"/>
    <property type="match status" value="2"/>
</dbReference>
<dbReference type="Gene3D" id="3.30.1360.200">
    <property type="match status" value="1"/>
</dbReference>
<dbReference type="RefSeq" id="WP_130543757.1">
    <property type="nucleotide sequence ID" value="NZ_CP042431.1"/>
</dbReference>
<dbReference type="GO" id="GO:0006605">
    <property type="term" value="P:protein targeting"/>
    <property type="evidence" value="ECO:0007669"/>
    <property type="project" value="UniProtKB-UniRule"/>
</dbReference>
<feature type="domain" description="Protein translocase subunit SecDF P1" evidence="13">
    <location>
        <begin position="202"/>
        <end position="260"/>
    </location>
</feature>
<accession>A0A4Q7MJW6</accession>
<dbReference type="EMBL" id="SGXA01000004">
    <property type="protein sequence ID" value="RZS66859.1"/>
    <property type="molecule type" value="Genomic_DNA"/>
</dbReference>
<feature type="transmembrane region" description="Helical" evidence="9">
    <location>
        <begin position="831"/>
        <end position="849"/>
    </location>
</feature>
<dbReference type="Gene3D" id="3.30.70.3220">
    <property type="match status" value="1"/>
</dbReference>
<dbReference type="HAMAP" id="MF_01463_B">
    <property type="entry name" value="SecD_B"/>
    <property type="match status" value="1"/>
</dbReference>
<feature type="domain" description="Protein export membrane protein SecD/SecF C-terminal" evidence="12">
    <location>
        <begin position="812"/>
        <end position="994"/>
    </location>
</feature>
<dbReference type="InterPro" id="IPR022813">
    <property type="entry name" value="SecD/SecF_arch_bac"/>
</dbReference>
<evidence type="ECO:0000256" key="11">
    <source>
        <dbReference type="SAM" id="MobiDB-lite"/>
    </source>
</evidence>
<dbReference type="InterPro" id="IPR022646">
    <property type="entry name" value="SecD/SecF_CS"/>
</dbReference>
<organism evidence="15 16">
    <name type="scientific">Pseudobacter ginsenosidimutans</name>
    <dbReference type="NCBI Taxonomy" id="661488"/>
    <lineage>
        <taxon>Bacteria</taxon>
        <taxon>Pseudomonadati</taxon>
        <taxon>Bacteroidota</taxon>
        <taxon>Chitinophagia</taxon>
        <taxon>Chitinophagales</taxon>
        <taxon>Chitinophagaceae</taxon>
        <taxon>Pseudobacter</taxon>
    </lineage>
</organism>
<comment type="subcellular location">
    <subcellularLocation>
        <location evidence="1 9">Cell membrane</location>
        <topology evidence="1 9">Multi-pass membrane protein</topology>
    </subcellularLocation>
</comment>
<proteinExistence type="inferred from homology"/>
<feature type="transmembrane region" description="Helical" evidence="9">
    <location>
        <begin position="703"/>
        <end position="721"/>
    </location>
</feature>
<keyword evidence="2 9" id="KW-0813">Transport</keyword>
<comment type="subunit">
    <text evidence="10">Forms a complex with SecD. Part of the essential Sec protein translocation apparatus which comprises SecA, SecYEG and auxiliary proteins SecDF. Other proteins may also be involved.</text>
</comment>
<dbReference type="SUPFAM" id="SSF82866">
    <property type="entry name" value="Multidrug efflux transporter AcrB transmembrane domain"/>
    <property type="match status" value="2"/>
</dbReference>
<feature type="transmembrane region" description="Helical" evidence="9">
    <location>
        <begin position="572"/>
        <end position="594"/>
    </location>
</feature>
<dbReference type="Pfam" id="PF22599">
    <property type="entry name" value="SecDF_P1_head"/>
    <property type="match status" value="1"/>
</dbReference>
<dbReference type="GO" id="GO:0015450">
    <property type="term" value="F:protein-transporting ATPase activity"/>
    <property type="evidence" value="ECO:0007669"/>
    <property type="project" value="InterPro"/>
</dbReference>
<comment type="function">
    <text evidence="9">Part of the Sec protein translocase complex. Interacts with the SecYEG preprotein conducting channel. SecDF uses the proton motive force (PMF) to complete protein translocation after the ATP-dependent function of SecA.</text>
</comment>
<protein>
    <recommendedName>
        <fullName evidence="9 10">Multifunctional fusion protein</fullName>
    </recommendedName>
    <domain>
        <recommendedName>
            <fullName evidence="9">Protein translocase subunit SecD</fullName>
        </recommendedName>
    </domain>
    <domain>
        <recommendedName>
            <fullName evidence="10">Protein-export membrane protein SecF</fullName>
        </recommendedName>
    </domain>
</protein>
<feature type="transmembrane region" description="Helical" evidence="9">
    <location>
        <begin position="890"/>
        <end position="911"/>
    </location>
</feature>
<feature type="transmembrane region" description="Helical" evidence="9">
    <location>
        <begin position="942"/>
        <end position="960"/>
    </location>
</feature>
<keyword evidence="6 9" id="KW-1133">Transmembrane helix</keyword>
<dbReference type="GO" id="GO:0043952">
    <property type="term" value="P:protein transport by the Sec complex"/>
    <property type="evidence" value="ECO:0007669"/>
    <property type="project" value="UniProtKB-UniRule"/>
</dbReference>
<dbReference type="InterPro" id="IPR048631">
    <property type="entry name" value="SecD_1st"/>
</dbReference>
<evidence type="ECO:0000313" key="15">
    <source>
        <dbReference type="EMBL" id="RZS66859.1"/>
    </source>
</evidence>
<evidence type="ECO:0000256" key="6">
    <source>
        <dbReference type="ARBA" id="ARBA00022989"/>
    </source>
</evidence>
<dbReference type="InterPro" id="IPR022645">
    <property type="entry name" value="SecD/SecF_bac"/>
</dbReference>
<evidence type="ECO:0000256" key="8">
    <source>
        <dbReference type="ARBA" id="ARBA00023136"/>
    </source>
</evidence>
<dbReference type="InterPro" id="IPR048634">
    <property type="entry name" value="SecD_SecF_C"/>
</dbReference>
<dbReference type="Pfam" id="PF02355">
    <property type="entry name" value="SecD_SecF_C"/>
    <property type="match status" value="2"/>
</dbReference>
<dbReference type="InterPro" id="IPR054384">
    <property type="entry name" value="SecDF_P1_head"/>
</dbReference>
<comment type="caution">
    <text evidence="15">The sequence shown here is derived from an EMBL/GenBank/DDBJ whole genome shotgun (WGS) entry which is preliminary data.</text>
</comment>
<reference evidence="15 16" key="1">
    <citation type="submission" date="2019-02" db="EMBL/GenBank/DDBJ databases">
        <title>Genomic Encyclopedia of Type Strains, Phase IV (KMG-IV): sequencing the most valuable type-strain genomes for metagenomic binning, comparative biology and taxonomic classification.</title>
        <authorList>
            <person name="Goeker M."/>
        </authorList>
    </citation>
    <scope>NUCLEOTIDE SEQUENCE [LARGE SCALE GENOMIC DNA]</scope>
    <source>
        <strain evidence="15 16">DSM 18116</strain>
    </source>
</reference>
<keyword evidence="5 9" id="KW-0653">Protein transport</keyword>
<dbReference type="InterPro" id="IPR005665">
    <property type="entry name" value="SecF_bac"/>
</dbReference>
<feature type="domain" description="Protein export membrane protein SecD/SecF C-terminal" evidence="12">
    <location>
        <begin position="499"/>
        <end position="669"/>
    </location>
</feature>
<comment type="similarity">
    <text evidence="10">Belongs to the SecD/SecF family. SecF subfamily.</text>
</comment>
<feature type="transmembrane region" description="Helical" evidence="9">
    <location>
        <begin position="520"/>
        <end position="539"/>
    </location>
</feature>
<dbReference type="OrthoDB" id="9805019at2"/>
<evidence type="ECO:0000256" key="9">
    <source>
        <dbReference type="HAMAP-Rule" id="MF_01463"/>
    </source>
</evidence>
<dbReference type="GO" id="GO:0065002">
    <property type="term" value="P:intracellular protein transmembrane transport"/>
    <property type="evidence" value="ECO:0007669"/>
    <property type="project" value="UniProtKB-UniRule"/>
</dbReference>
<feature type="region of interest" description="Disordered" evidence="11">
    <location>
        <begin position="999"/>
        <end position="1021"/>
    </location>
</feature>
<dbReference type="Pfam" id="PF21760">
    <property type="entry name" value="SecD_1st"/>
    <property type="match status" value="1"/>
</dbReference>
<dbReference type="HAMAP" id="MF_01464_B">
    <property type="entry name" value="SecF_B"/>
    <property type="match status" value="1"/>
</dbReference>
<dbReference type="PRINTS" id="PR01755">
    <property type="entry name" value="SECFTRNLCASE"/>
</dbReference>
<feature type="transmembrane region" description="Helical" evidence="9">
    <location>
        <begin position="856"/>
        <end position="878"/>
    </location>
</feature>
<keyword evidence="7 9" id="KW-0811">Translocation</keyword>
<feature type="domain" description="SecDF P1 head subdomain" evidence="14">
    <location>
        <begin position="394"/>
        <end position="498"/>
    </location>
</feature>
<evidence type="ECO:0000256" key="1">
    <source>
        <dbReference type="ARBA" id="ARBA00004651"/>
    </source>
</evidence>
<dbReference type="FunFam" id="1.20.1640.10:FF:000004">
    <property type="entry name" value="Protein translocase subunit SecD"/>
    <property type="match status" value="1"/>
</dbReference>
<sequence>MRALVSIFTALLIGISLYQLSFTWFVNKHEKAMGEKALQQIKRAYPTAATKFPGDKEAAALYQDTLDQLLRKRKQELLDSTADTKITWWGQTYQKAKESELRLGLDLQGGINVTLDIALDGLIKGLANNPKDPQIVKAIERANQLKLNSDQNYIALFATAFKEVNAGARMAPHFANPNNKLANTASDNQVTTFINEQANNAMAQTYEVLRKRIDKFGVAQPTISLDETKGIITVELAGASDPERVRKYLQSTANLQFWEVYTLEQIAGSLQAADKTLEGYLAGGNKVDSLGNIIPDTTSSAKVDSSKMNPLFQKLFPAQPQQDPTSGRVVYSNFIGTSRLQDTGAVNSYLAIPAVRNNFPGNIKFLWGKQERNANGTLIPALNLYAIKTIPGKEGAELEGEAIEDAKQEFDPVTNEVLVTMTMTPAGASTWARMTEKNIGKSIAIVLDDIVYTAPNVQQKIDGGSSRITMGRGTQNRQLVIEEAQDISSILKSGKLEAPAKIVQEQVVGPTLGQAAVKGGILSFAISFAVIFLLMIVYYNTGGWVANIALILNLLFTVGVLSAMGATLTAPGIAGLVLTIGIAVDTNVLIFERIKEELTKGKSYQQAVIDGYKRSMAPVFDAHITNLLTAIILFYFGLGPVLGFATTQIIGIILSLFCGILVSRLISDFWTRKNRHFNYFTPLSRKVFKHAAYKFIELRKKTYMVSFVILALGIGALINGFKYGVEFSGGRSYVVKFDKPTNPEQVRVALEHAFQATPVVKTYGATNQLDITTDYMIEQAGTAGDSVVLNKLYDGLKPFLKEGATHEDFNTKYVQGFKRVDATISDDLKKGAQWATFWSLFIIAAYILLRFRDWRYSLGTIVGLLHDVLVTLAVFSFLKDVMPFSLEVDQHFIAAILTVIGFSMNDKVIVFDRIREYSREMIGADKTTIINKAINDTLSRTIMTSFTVFLTILILFLVGGEVTKGFAFAMLIGVLTGVYSSIFVSAPILVDFGKDKPLGEVPKANTASTPVKPKAPVARKA</sequence>
<dbReference type="NCBIfam" id="TIGR00966">
    <property type="entry name" value="transloc_SecF"/>
    <property type="match status" value="1"/>
</dbReference>
<dbReference type="InterPro" id="IPR005791">
    <property type="entry name" value="SecD"/>
</dbReference>
<dbReference type="Proteomes" id="UP000293874">
    <property type="component" value="Unassembled WGS sequence"/>
</dbReference>
<feature type="transmembrane region" description="Helical" evidence="9">
    <location>
        <begin position="642"/>
        <end position="666"/>
    </location>
</feature>
<comment type="similarity">
    <text evidence="9">Belongs to the SecD/SecF family. SecD subfamily.</text>
</comment>
<evidence type="ECO:0000256" key="2">
    <source>
        <dbReference type="ARBA" id="ARBA00022448"/>
    </source>
</evidence>
<evidence type="ECO:0000256" key="10">
    <source>
        <dbReference type="HAMAP-Rule" id="MF_01464"/>
    </source>
</evidence>
<dbReference type="PANTHER" id="PTHR30081:SF1">
    <property type="entry name" value="PROTEIN TRANSLOCASE SUBUNIT SECD"/>
    <property type="match status" value="1"/>
</dbReference>
<dbReference type="AlphaFoldDB" id="A0A4Q7MJW6"/>
<keyword evidence="3 9" id="KW-1003">Cell membrane</keyword>
<evidence type="ECO:0000256" key="4">
    <source>
        <dbReference type="ARBA" id="ARBA00022692"/>
    </source>
</evidence>
<comment type="caution">
    <text evidence="9">Lacks conserved residue(s) required for the propagation of feature annotation.</text>
</comment>
<keyword evidence="4 9" id="KW-0812">Transmembrane</keyword>
<evidence type="ECO:0000256" key="7">
    <source>
        <dbReference type="ARBA" id="ARBA00023010"/>
    </source>
</evidence>
<keyword evidence="16" id="KW-1185">Reference proteome</keyword>
<dbReference type="PANTHER" id="PTHR30081">
    <property type="entry name" value="PROTEIN-EXPORT MEMBRANE PROTEIN SEC"/>
    <property type="match status" value="1"/>
</dbReference>
<dbReference type="GO" id="GO:0005886">
    <property type="term" value="C:plasma membrane"/>
    <property type="evidence" value="ECO:0007669"/>
    <property type="project" value="UniProtKB-SubCell"/>
</dbReference>
<dbReference type="NCBIfam" id="NF009585">
    <property type="entry name" value="PRK13024.1-5"/>
    <property type="match status" value="1"/>
</dbReference>
<keyword evidence="8 9" id="KW-0472">Membrane</keyword>